<dbReference type="Pfam" id="PF25362">
    <property type="entry name" value="bPH_11"/>
    <property type="match status" value="1"/>
</dbReference>
<name>A0ABS2L583_9MICO</name>
<feature type="region of interest" description="Disordered" evidence="1">
    <location>
        <begin position="181"/>
        <end position="208"/>
    </location>
</feature>
<keyword evidence="2" id="KW-1133">Transmembrane helix</keyword>
<gene>
    <name evidence="4" type="ORF">JOE66_001808</name>
</gene>
<evidence type="ECO:0000256" key="1">
    <source>
        <dbReference type="SAM" id="MobiDB-lite"/>
    </source>
</evidence>
<keyword evidence="2" id="KW-0812">Transmembrane</keyword>
<proteinExistence type="predicted"/>
<reference evidence="4 5" key="1">
    <citation type="submission" date="2021-01" db="EMBL/GenBank/DDBJ databases">
        <title>Sequencing the genomes of 1000 actinobacteria strains.</title>
        <authorList>
            <person name="Klenk H.-P."/>
        </authorList>
    </citation>
    <scope>NUCLEOTIDE SEQUENCE [LARGE SCALE GENOMIC DNA]</scope>
    <source>
        <strain evidence="4 5">DSM 13057</strain>
    </source>
</reference>
<evidence type="ECO:0000313" key="4">
    <source>
        <dbReference type="EMBL" id="MBM7472174.1"/>
    </source>
</evidence>
<feature type="region of interest" description="Disordered" evidence="1">
    <location>
        <begin position="243"/>
        <end position="263"/>
    </location>
</feature>
<protein>
    <recommendedName>
        <fullName evidence="3">PH domain-containing protein</fullName>
    </recommendedName>
</protein>
<evidence type="ECO:0000313" key="5">
    <source>
        <dbReference type="Proteomes" id="UP000776164"/>
    </source>
</evidence>
<keyword evidence="5" id="KW-1185">Reference proteome</keyword>
<evidence type="ECO:0000256" key="2">
    <source>
        <dbReference type="SAM" id="Phobius"/>
    </source>
</evidence>
<keyword evidence="2" id="KW-0472">Membrane</keyword>
<dbReference type="InterPro" id="IPR057446">
    <property type="entry name" value="PH_bac"/>
</dbReference>
<sequence length="263" mass="27825">MDRIGPALIVLAILIVIYAAMALGWRARKRRQAAFTAQSETPKDAGNLLLEVPMLYVATTPANKPLERLTIKGLAFRGRGTFIVWQHGVTLSVNGEPDVFVPVADIRSIGTSTYTIDRVVESGGLVRLDWTSALDGDDEARLNAATAGANRAERNAAIARAISTAHDTAEAAAAVAAATEEFDHAHPRPRAGDRGAAQTGHRSSTATIVAHSTADVESYVRILDQADSTRVLEAVDGIVAAFTRTTQPNTPPPATPTQEGTLA</sequence>
<accession>A0ABS2L583</accession>
<organism evidence="4 5">
    <name type="scientific">Subtercola frigoramans</name>
    <dbReference type="NCBI Taxonomy" id="120298"/>
    <lineage>
        <taxon>Bacteria</taxon>
        <taxon>Bacillati</taxon>
        <taxon>Actinomycetota</taxon>
        <taxon>Actinomycetes</taxon>
        <taxon>Micrococcales</taxon>
        <taxon>Microbacteriaceae</taxon>
        <taxon>Subtercola</taxon>
    </lineage>
</organism>
<dbReference type="Proteomes" id="UP000776164">
    <property type="component" value="Unassembled WGS sequence"/>
</dbReference>
<comment type="caution">
    <text evidence="4">The sequence shown here is derived from an EMBL/GenBank/DDBJ whole genome shotgun (WGS) entry which is preliminary data.</text>
</comment>
<dbReference type="EMBL" id="JAFBBU010000001">
    <property type="protein sequence ID" value="MBM7472174.1"/>
    <property type="molecule type" value="Genomic_DNA"/>
</dbReference>
<feature type="transmembrane region" description="Helical" evidence="2">
    <location>
        <begin position="6"/>
        <end position="25"/>
    </location>
</feature>
<dbReference type="RefSeq" id="WP_205108712.1">
    <property type="nucleotide sequence ID" value="NZ_BAAAHT010000013.1"/>
</dbReference>
<feature type="compositionally biased region" description="Basic and acidic residues" evidence="1">
    <location>
        <begin position="181"/>
        <end position="193"/>
    </location>
</feature>
<feature type="domain" description="PH" evidence="3">
    <location>
        <begin position="39"/>
        <end position="133"/>
    </location>
</feature>
<evidence type="ECO:0000259" key="3">
    <source>
        <dbReference type="Pfam" id="PF25362"/>
    </source>
</evidence>